<dbReference type="EMBL" id="KQ976413">
    <property type="protein sequence ID" value="KYM90369.1"/>
    <property type="molecule type" value="Genomic_DNA"/>
</dbReference>
<dbReference type="AlphaFoldDB" id="A0A151I615"/>
<name>A0A151I615_9HYME</name>
<protein>
    <submittedName>
        <fullName evidence="2">Uncharacterized protein</fullName>
    </submittedName>
</protein>
<proteinExistence type="predicted"/>
<feature type="region of interest" description="Disordered" evidence="1">
    <location>
        <begin position="16"/>
        <end position="64"/>
    </location>
</feature>
<sequence length="117" mass="12777">MRRTCGLTAWPVRLPSRDHSRIPGVQTKSSRGTHTICQNGDVSRQSRRGAALGHGAARPAATSDIGVGDEKRELTELAALASADEIDIRKCLTTLVNTSQQCQYNRVDWPIQHGLET</sequence>
<evidence type="ECO:0000313" key="2">
    <source>
        <dbReference type="EMBL" id="KYM90369.1"/>
    </source>
</evidence>
<feature type="compositionally biased region" description="Polar residues" evidence="1">
    <location>
        <begin position="26"/>
        <end position="43"/>
    </location>
</feature>
<reference evidence="2 3" key="1">
    <citation type="submission" date="2015-09" db="EMBL/GenBank/DDBJ databases">
        <title>Atta colombica WGS genome.</title>
        <authorList>
            <person name="Nygaard S."/>
            <person name="Hu H."/>
            <person name="Boomsma J."/>
            <person name="Zhang G."/>
        </authorList>
    </citation>
    <scope>NUCLEOTIDE SEQUENCE [LARGE SCALE GENOMIC DNA]</scope>
    <source>
        <strain evidence="2">Treedump-2</strain>
        <tissue evidence="2">Whole body</tissue>
    </source>
</reference>
<gene>
    <name evidence="2" type="ORF">ALC53_01801</name>
</gene>
<evidence type="ECO:0000313" key="3">
    <source>
        <dbReference type="Proteomes" id="UP000078540"/>
    </source>
</evidence>
<organism evidence="2 3">
    <name type="scientific">Atta colombica</name>
    <dbReference type="NCBI Taxonomy" id="520822"/>
    <lineage>
        <taxon>Eukaryota</taxon>
        <taxon>Metazoa</taxon>
        <taxon>Ecdysozoa</taxon>
        <taxon>Arthropoda</taxon>
        <taxon>Hexapoda</taxon>
        <taxon>Insecta</taxon>
        <taxon>Pterygota</taxon>
        <taxon>Neoptera</taxon>
        <taxon>Endopterygota</taxon>
        <taxon>Hymenoptera</taxon>
        <taxon>Apocrita</taxon>
        <taxon>Aculeata</taxon>
        <taxon>Formicoidea</taxon>
        <taxon>Formicidae</taxon>
        <taxon>Myrmicinae</taxon>
        <taxon>Atta</taxon>
    </lineage>
</organism>
<accession>A0A151I615</accession>
<keyword evidence="3" id="KW-1185">Reference proteome</keyword>
<dbReference type="Proteomes" id="UP000078540">
    <property type="component" value="Unassembled WGS sequence"/>
</dbReference>
<evidence type="ECO:0000256" key="1">
    <source>
        <dbReference type="SAM" id="MobiDB-lite"/>
    </source>
</evidence>
<feature type="compositionally biased region" description="Low complexity" evidence="1">
    <location>
        <begin position="48"/>
        <end position="61"/>
    </location>
</feature>